<dbReference type="InterPro" id="IPR036188">
    <property type="entry name" value="FAD/NAD-bd_sf"/>
</dbReference>
<protein>
    <submittedName>
        <fullName evidence="3">Flavin-containing amine oxidase</fullName>
    </submittedName>
</protein>
<evidence type="ECO:0000313" key="4">
    <source>
        <dbReference type="Proteomes" id="UP000799302"/>
    </source>
</evidence>
<dbReference type="GO" id="GO:0009063">
    <property type="term" value="P:amino acid catabolic process"/>
    <property type="evidence" value="ECO:0007669"/>
    <property type="project" value="TreeGrafter"/>
</dbReference>
<dbReference type="PANTHER" id="PTHR10742:SF342">
    <property type="entry name" value="AMINE OXIDASE"/>
    <property type="match status" value="1"/>
</dbReference>
<dbReference type="SUPFAM" id="SSF54373">
    <property type="entry name" value="FAD-linked reductases, C-terminal domain"/>
    <property type="match status" value="1"/>
</dbReference>
<feature type="signal peptide" evidence="1">
    <location>
        <begin position="1"/>
        <end position="21"/>
    </location>
</feature>
<dbReference type="OrthoDB" id="7777654at2759"/>
<organism evidence="3 4">
    <name type="scientific">Microthyrium microscopicum</name>
    <dbReference type="NCBI Taxonomy" id="703497"/>
    <lineage>
        <taxon>Eukaryota</taxon>
        <taxon>Fungi</taxon>
        <taxon>Dikarya</taxon>
        <taxon>Ascomycota</taxon>
        <taxon>Pezizomycotina</taxon>
        <taxon>Dothideomycetes</taxon>
        <taxon>Dothideomycetes incertae sedis</taxon>
        <taxon>Microthyriales</taxon>
        <taxon>Microthyriaceae</taxon>
        <taxon>Microthyrium</taxon>
    </lineage>
</organism>
<dbReference type="InterPro" id="IPR002937">
    <property type="entry name" value="Amino_oxidase"/>
</dbReference>
<dbReference type="InterPro" id="IPR050281">
    <property type="entry name" value="Flavin_monoamine_oxidase"/>
</dbReference>
<reference evidence="3" key="1">
    <citation type="journal article" date="2020" name="Stud. Mycol.">
        <title>101 Dothideomycetes genomes: a test case for predicting lifestyles and emergence of pathogens.</title>
        <authorList>
            <person name="Haridas S."/>
            <person name="Albert R."/>
            <person name="Binder M."/>
            <person name="Bloem J."/>
            <person name="Labutti K."/>
            <person name="Salamov A."/>
            <person name="Andreopoulos B."/>
            <person name="Baker S."/>
            <person name="Barry K."/>
            <person name="Bills G."/>
            <person name="Bluhm B."/>
            <person name="Cannon C."/>
            <person name="Castanera R."/>
            <person name="Culley D."/>
            <person name="Daum C."/>
            <person name="Ezra D."/>
            <person name="Gonzalez J."/>
            <person name="Henrissat B."/>
            <person name="Kuo A."/>
            <person name="Liang C."/>
            <person name="Lipzen A."/>
            <person name="Lutzoni F."/>
            <person name="Magnuson J."/>
            <person name="Mondo S."/>
            <person name="Nolan M."/>
            <person name="Ohm R."/>
            <person name="Pangilinan J."/>
            <person name="Park H.-J."/>
            <person name="Ramirez L."/>
            <person name="Alfaro M."/>
            <person name="Sun H."/>
            <person name="Tritt A."/>
            <person name="Yoshinaga Y."/>
            <person name="Zwiers L.-H."/>
            <person name="Turgeon B."/>
            <person name="Goodwin S."/>
            <person name="Spatafora J."/>
            <person name="Crous P."/>
            <person name="Grigoriev I."/>
        </authorList>
    </citation>
    <scope>NUCLEOTIDE SEQUENCE</scope>
    <source>
        <strain evidence="3">CBS 115976</strain>
    </source>
</reference>
<proteinExistence type="predicted"/>
<dbReference type="Gene3D" id="3.90.660.10">
    <property type="match status" value="1"/>
</dbReference>
<dbReference type="PANTHER" id="PTHR10742">
    <property type="entry name" value="FLAVIN MONOAMINE OXIDASE"/>
    <property type="match status" value="1"/>
</dbReference>
<sequence length="591" mass="66124">MYLSTLVAALVSLFFISSVSAAACPVNQPPSDPGNIKDLFLRKILDQSIEYGNFSHAPSPGPLKVGIVGAGVAGLYAGILLDSLNIDYDILEASERIGGRIFTYRFDEAAWDASKPGEPNYYDYYDVGAMRFPGMPWMDRVIGSQNTSIISYVNSKIKSTDRIQQIPYIFTANNTYRLFNDQLVYNQVNPSAATFKVLTSDGGPIPNNDRIATLNTETALTQPLQSLIDVFTKYGFDAGFNNLMQYDNISLREYLLQNGYSSRDVDWMETIDDATTHFDAYSLSQAVLEQWIFNSAPLDSWTAIEGGMDRITYGMTQILKNKPLLNKWLLNKSVSSLVGQSDGQIKTITRTGEERTYAHIINTVPLGVMQNMDMSTLNLDYNKTFAIRKLQYDPAGKIGMSFKTRWWENDFKGGQSYSDLSIRRCVYPSYGVNTTNAAGAMIASYTWGQDSSRLGSFYNSDDARDYITNVTLRQLAAMNNVTVEFLHAQLVDTHLWDWYAHEYAVGAFAMFGPAEFSTVMPSLMKPAFEGKMHFAGEALSSGHAWIIGAVNSAYRTVMEILAVEKRDDLIKLMVQTWGIIDEVDMGWYVTK</sequence>
<dbReference type="Gene3D" id="3.50.50.60">
    <property type="entry name" value="FAD/NAD(P)-binding domain"/>
    <property type="match status" value="1"/>
</dbReference>
<gene>
    <name evidence="3" type="ORF">BT63DRAFT_396814</name>
</gene>
<feature type="chain" id="PRO_5025628571" evidence="1">
    <location>
        <begin position="22"/>
        <end position="591"/>
    </location>
</feature>
<dbReference type="Pfam" id="PF01593">
    <property type="entry name" value="Amino_oxidase"/>
    <property type="match status" value="1"/>
</dbReference>
<accession>A0A6A6UNR9</accession>
<keyword evidence="4" id="KW-1185">Reference proteome</keyword>
<dbReference type="Gene3D" id="1.10.10.1620">
    <property type="match status" value="1"/>
</dbReference>
<dbReference type="Proteomes" id="UP000799302">
    <property type="component" value="Unassembled WGS sequence"/>
</dbReference>
<name>A0A6A6UNR9_9PEZI</name>
<feature type="domain" description="Amine oxidase" evidence="2">
    <location>
        <begin position="72"/>
        <end position="561"/>
    </location>
</feature>
<dbReference type="SUPFAM" id="SSF51905">
    <property type="entry name" value="FAD/NAD(P)-binding domain"/>
    <property type="match status" value="1"/>
</dbReference>
<evidence type="ECO:0000259" key="2">
    <source>
        <dbReference type="Pfam" id="PF01593"/>
    </source>
</evidence>
<evidence type="ECO:0000313" key="3">
    <source>
        <dbReference type="EMBL" id="KAF2673077.1"/>
    </source>
</evidence>
<keyword evidence="1" id="KW-0732">Signal</keyword>
<dbReference type="EMBL" id="MU004231">
    <property type="protein sequence ID" value="KAF2673077.1"/>
    <property type="molecule type" value="Genomic_DNA"/>
</dbReference>
<dbReference type="AlphaFoldDB" id="A0A6A6UNR9"/>
<dbReference type="GO" id="GO:0001716">
    <property type="term" value="F:L-amino-acid oxidase activity"/>
    <property type="evidence" value="ECO:0007669"/>
    <property type="project" value="TreeGrafter"/>
</dbReference>
<evidence type="ECO:0000256" key="1">
    <source>
        <dbReference type="SAM" id="SignalP"/>
    </source>
</evidence>